<sequence length="1027" mass="105521">MMLQRSPLAIALILALTTTACGGGGGGGSNSGGGTTPTPPPSTELTGILIDSPVANVAFQTATKSGTTNENGEFTYEPGETVTFSIGDLVLGTIPAAETITPLDLADSNDVTDPAVLNRIRLLQSLDTDGNPDNGITISDLAAGAATALDFNQSATSFATSQTVLSFISNAGQTSPVTELVSPEDALLHFQSVLTDNGITFEANNNSDTDEDGVLDQDDAFPDDPNETLDTDGDGIGNNADTDDDGDGVVDADDAFPLDNTEDTDTDGDGVGDNSDAFPNNPQEDTDTDGDGVGDNSDAFPTNPEENTDTDGDGVGDNSDAFPNNPQEDTDTDGDGVGDNSDAFPNNPQENTDTDGDGVGDNSDAFPNNPQEDTDTDGDGVGDNSDAFPTNPEEDTDTDGDGVGDMSDAFPNDPQEDTDTDGDRVGDNSDAFPNDPEETTDTDDDGLGDNADIDDDNDRLIEIYTLEDLDKMRQSLDGSSFPDSNDTPVTDGCGTGGCYGYELMADLNFDTNGNGTIDEQDEFYDWDNLNEANGWQPIGDETNPFTASFNGNGYTIANLHMNYPESSSLNSINIGLFGVVSGRSDDIEIHIEDLTLSGDLTSILGGGSVGSLIGAVISTTGIVELSNLTISDGVVTADPASTSISTRPFNIGGLAGIISVSGGSIYINNVYVNTTIRGEAGAGGIASSAFVSGNAKLETNHCVTTGTIEYINIASIDESTAGVVGGIFGLARTIDESQLLLKRSEFKGTLSGPGSNSSDESAYLYGGLIGWADVQSGNTAISIEENIVEAIINAPNTQNVGGAIGSISSSSDTTSITLSSNSISANMTVNNESGGFLGGIFQLSETGGVLSLTLSNNIVSGTLNGTSQLGGFIGSTEPGNIGSNNPPTAANLALNVNDNFVSAMITSSTGTDIGEFVGKSWNANYSGNHFVNDKNTGLFAVGILAEGNAISGSGDITGFTLEQMQCPTSAGDASCESGLYEGWGDNLNSDGLPAWDFGTNTQLPGLLIDGTVYRDADGDGTLDEPAQ</sequence>
<dbReference type="InterPro" id="IPR028974">
    <property type="entry name" value="TSP_type-3_rpt"/>
</dbReference>
<feature type="signal peptide" evidence="4">
    <location>
        <begin position="1"/>
        <end position="22"/>
    </location>
</feature>
<comment type="caution">
    <text evidence="5">The sequence shown here is derived from an EMBL/GenBank/DDBJ whole genome shotgun (WGS) entry which is preliminary data.</text>
</comment>
<evidence type="ECO:0000256" key="2">
    <source>
        <dbReference type="ARBA" id="ARBA00022837"/>
    </source>
</evidence>
<feature type="compositionally biased region" description="Acidic residues" evidence="3">
    <location>
        <begin position="241"/>
        <end position="270"/>
    </location>
</feature>
<dbReference type="GO" id="GO:0005509">
    <property type="term" value="F:calcium ion binding"/>
    <property type="evidence" value="ECO:0007669"/>
    <property type="project" value="InterPro"/>
</dbReference>
<evidence type="ECO:0000256" key="4">
    <source>
        <dbReference type="SAM" id="SignalP"/>
    </source>
</evidence>
<keyword evidence="2" id="KW-0106">Calcium</keyword>
<dbReference type="Gene3D" id="4.10.1080.10">
    <property type="entry name" value="TSP type-3 repeat"/>
    <property type="match status" value="3"/>
</dbReference>
<protein>
    <recommendedName>
        <fullName evidence="7">Pectate lyase C</fullName>
    </recommendedName>
</protein>
<feature type="compositionally biased region" description="Acidic residues" evidence="3">
    <location>
        <begin position="435"/>
        <end position="455"/>
    </location>
</feature>
<feature type="chain" id="PRO_5041412303" description="Pectate lyase C" evidence="4">
    <location>
        <begin position="23"/>
        <end position="1027"/>
    </location>
</feature>
<dbReference type="Proteomes" id="UP001156870">
    <property type="component" value="Unassembled WGS sequence"/>
</dbReference>
<evidence type="ECO:0008006" key="7">
    <source>
        <dbReference type="Google" id="ProtNLM"/>
    </source>
</evidence>
<dbReference type="Pfam" id="PF02412">
    <property type="entry name" value="TSP_3"/>
    <property type="match status" value="4"/>
</dbReference>
<dbReference type="Gene3D" id="2.160.20.110">
    <property type="match status" value="1"/>
</dbReference>
<name>A0AA37WMP3_9GAMM</name>
<dbReference type="PANTHER" id="PTHR10199">
    <property type="entry name" value="THROMBOSPONDIN"/>
    <property type="match status" value="1"/>
</dbReference>
<keyword evidence="1 4" id="KW-0732">Signal</keyword>
<evidence type="ECO:0000256" key="3">
    <source>
        <dbReference type="SAM" id="MobiDB-lite"/>
    </source>
</evidence>
<keyword evidence="6" id="KW-1185">Reference proteome</keyword>
<dbReference type="PROSITE" id="PS51257">
    <property type="entry name" value="PROKAR_LIPOPROTEIN"/>
    <property type="match status" value="1"/>
</dbReference>
<dbReference type="InterPro" id="IPR003367">
    <property type="entry name" value="Thrombospondin_3-like_rpt"/>
</dbReference>
<dbReference type="EMBL" id="BSPD01000054">
    <property type="protein sequence ID" value="GLS26525.1"/>
    <property type="molecule type" value="Genomic_DNA"/>
</dbReference>
<evidence type="ECO:0000313" key="5">
    <source>
        <dbReference type="EMBL" id="GLS26525.1"/>
    </source>
</evidence>
<gene>
    <name evidence="5" type="ORF">GCM10007877_22410</name>
</gene>
<dbReference type="SUPFAM" id="SSF103647">
    <property type="entry name" value="TSP type-3 repeat"/>
    <property type="match status" value="3"/>
</dbReference>
<feature type="compositionally biased region" description="Acidic residues" evidence="3">
    <location>
        <begin position="208"/>
        <end position="233"/>
    </location>
</feature>
<organism evidence="5 6">
    <name type="scientific">Marinibactrum halimedae</name>
    <dbReference type="NCBI Taxonomy" id="1444977"/>
    <lineage>
        <taxon>Bacteria</taxon>
        <taxon>Pseudomonadati</taxon>
        <taxon>Pseudomonadota</taxon>
        <taxon>Gammaproteobacteria</taxon>
        <taxon>Cellvibrionales</taxon>
        <taxon>Cellvibrionaceae</taxon>
        <taxon>Marinibactrum</taxon>
    </lineage>
</organism>
<feature type="compositionally biased region" description="Acidic residues" evidence="3">
    <location>
        <begin position="392"/>
        <end position="402"/>
    </location>
</feature>
<dbReference type="GO" id="GO:0007155">
    <property type="term" value="P:cell adhesion"/>
    <property type="evidence" value="ECO:0007669"/>
    <property type="project" value="InterPro"/>
</dbReference>
<evidence type="ECO:0000313" key="6">
    <source>
        <dbReference type="Proteomes" id="UP001156870"/>
    </source>
</evidence>
<evidence type="ECO:0000256" key="1">
    <source>
        <dbReference type="ARBA" id="ARBA00022729"/>
    </source>
</evidence>
<accession>A0AA37WMP3</accession>
<dbReference type="PANTHER" id="PTHR10199:SF110">
    <property type="entry name" value="TSP C-TERMINAL DOMAIN-CONTAINING PROTEIN"/>
    <property type="match status" value="1"/>
</dbReference>
<reference evidence="5 6" key="1">
    <citation type="journal article" date="2014" name="Int. J. Syst. Evol. Microbiol.">
        <title>Complete genome sequence of Corynebacterium casei LMG S-19264T (=DSM 44701T), isolated from a smear-ripened cheese.</title>
        <authorList>
            <consortium name="US DOE Joint Genome Institute (JGI-PGF)"/>
            <person name="Walter F."/>
            <person name="Albersmeier A."/>
            <person name="Kalinowski J."/>
            <person name="Ruckert C."/>
        </authorList>
    </citation>
    <scope>NUCLEOTIDE SEQUENCE [LARGE SCALE GENOMIC DNA]</scope>
    <source>
        <strain evidence="5 6">NBRC 110095</strain>
    </source>
</reference>
<feature type="region of interest" description="Disordered" evidence="3">
    <location>
        <begin position="201"/>
        <end position="455"/>
    </location>
</feature>
<proteinExistence type="predicted"/>
<dbReference type="AlphaFoldDB" id="A0AA37WMP3"/>